<dbReference type="RefSeq" id="WP_339968768.1">
    <property type="nucleotide sequence ID" value="NZ_JAWMWG010000001.1"/>
</dbReference>
<dbReference type="Pfam" id="PF05866">
    <property type="entry name" value="RusA"/>
    <property type="match status" value="1"/>
</dbReference>
<name>A0ABU8SF46_9LACO</name>
<proteinExistence type="predicted"/>
<keyword evidence="2" id="KW-1185">Reference proteome</keyword>
<evidence type="ECO:0000313" key="1">
    <source>
        <dbReference type="EMBL" id="MEJ6348005.1"/>
    </source>
</evidence>
<protein>
    <submittedName>
        <fullName evidence="1">RusA family crossover junction endodeoxyribonuclease</fullName>
    </submittedName>
</protein>
<dbReference type="InterPro" id="IPR008822">
    <property type="entry name" value="Endonuclease_RusA-like"/>
</dbReference>
<accession>A0ABU8SF46</accession>
<sequence>MIHLTFGANETETKQKYFQFENLSTLDAIQQYSARLSQEAKLMYQDLPLASAVKITVHIYNQIPKAIPVRQRNGMINGTIKPMFDGLLMQYFSCVSEALTNIIFSNVKQITNYSIEKFYSLTPHVEVLVEEL</sequence>
<reference evidence="1 2" key="1">
    <citation type="submission" date="2023-10" db="EMBL/GenBank/DDBJ databases">
        <title>Holzapfeliella saturejae sp. nov. isolated from Satureja montana flowers.</title>
        <authorList>
            <person name="Alcantara C."/>
            <person name="Zuniga M."/>
            <person name="Landete J.M."/>
            <person name="Monedero V."/>
        </authorList>
    </citation>
    <scope>NUCLEOTIDE SEQUENCE [LARGE SCALE GENOMIC DNA]</scope>
    <source>
        <strain evidence="1 2">He02</strain>
    </source>
</reference>
<comment type="caution">
    <text evidence="1">The sequence shown here is derived from an EMBL/GenBank/DDBJ whole genome shotgun (WGS) entry which is preliminary data.</text>
</comment>
<dbReference type="Proteomes" id="UP001377804">
    <property type="component" value="Unassembled WGS sequence"/>
</dbReference>
<gene>
    <name evidence="1" type="ORF">R4Y45_02025</name>
</gene>
<dbReference type="EMBL" id="JAWMWG010000001">
    <property type="protein sequence ID" value="MEJ6348005.1"/>
    <property type="molecule type" value="Genomic_DNA"/>
</dbReference>
<organism evidence="1 2">
    <name type="scientific">Holzapfeliella saturejae</name>
    <dbReference type="NCBI Taxonomy" id="3082953"/>
    <lineage>
        <taxon>Bacteria</taxon>
        <taxon>Bacillati</taxon>
        <taxon>Bacillota</taxon>
        <taxon>Bacilli</taxon>
        <taxon>Lactobacillales</taxon>
        <taxon>Lactobacillaceae</taxon>
        <taxon>Holzapfeliella</taxon>
    </lineage>
</organism>
<evidence type="ECO:0000313" key="2">
    <source>
        <dbReference type="Proteomes" id="UP001377804"/>
    </source>
</evidence>